<reference evidence="11" key="1">
    <citation type="submission" date="2021-01" db="EMBL/GenBank/DDBJ databases">
        <authorList>
            <person name="Zahm M."/>
            <person name="Roques C."/>
            <person name="Cabau C."/>
            <person name="Klopp C."/>
            <person name="Donnadieu C."/>
            <person name="Jouanno E."/>
            <person name="Lampietro C."/>
            <person name="Louis A."/>
            <person name="Herpin A."/>
            <person name="Echchiki A."/>
            <person name="Berthelot C."/>
            <person name="Parey E."/>
            <person name="Roest-Crollius H."/>
            <person name="Braasch I."/>
            <person name="Postlethwait J."/>
            <person name="Bobe J."/>
            <person name="Montfort J."/>
            <person name="Bouchez O."/>
            <person name="Begum T."/>
            <person name="Mejri S."/>
            <person name="Adams A."/>
            <person name="Chen W.-J."/>
            <person name="Guiguen Y."/>
        </authorList>
    </citation>
    <scope>NUCLEOTIDE SEQUENCE</scope>
    <source>
        <tissue evidence="11">Blood</tissue>
    </source>
</reference>
<dbReference type="Gene3D" id="2.60.40.10">
    <property type="entry name" value="Immunoglobulins"/>
    <property type="match status" value="2"/>
</dbReference>
<feature type="compositionally biased region" description="Polar residues" evidence="7">
    <location>
        <begin position="254"/>
        <end position="264"/>
    </location>
</feature>
<dbReference type="InterPro" id="IPR053896">
    <property type="entry name" value="BTN3A2-like_Ig-C"/>
</dbReference>
<dbReference type="InterPro" id="IPR036179">
    <property type="entry name" value="Ig-like_dom_sf"/>
</dbReference>
<dbReference type="GO" id="GO:0050852">
    <property type="term" value="P:T cell receptor signaling pathway"/>
    <property type="evidence" value="ECO:0007669"/>
    <property type="project" value="TreeGrafter"/>
</dbReference>
<evidence type="ECO:0000256" key="3">
    <source>
        <dbReference type="ARBA" id="ARBA00023136"/>
    </source>
</evidence>
<dbReference type="InterPro" id="IPR050504">
    <property type="entry name" value="IgSF_BTN/MOG"/>
</dbReference>
<comment type="subcellular location">
    <subcellularLocation>
        <location evidence="1">Membrane</location>
    </subcellularLocation>
</comment>
<dbReference type="GO" id="GO:0005102">
    <property type="term" value="F:signaling receptor binding"/>
    <property type="evidence" value="ECO:0007669"/>
    <property type="project" value="TreeGrafter"/>
</dbReference>
<evidence type="ECO:0000256" key="4">
    <source>
        <dbReference type="ARBA" id="ARBA00023157"/>
    </source>
</evidence>
<dbReference type="SMART" id="SM00409">
    <property type="entry name" value="IG"/>
    <property type="match status" value="1"/>
</dbReference>
<evidence type="ECO:0000256" key="6">
    <source>
        <dbReference type="ARBA" id="ARBA00023319"/>
    </source>
</evidence>
<comment type="caution">
    <text evidence="11">The sequence shown here is derived from an EMBL/GenBank/DDBJ whole genome shotgun (WGS) entry which is preliminary data.</text>
</comment>
<feature type="transmembrane region" description="Helical" evidence="8">
    <location>
        <begin position="215"/>
        <end position="234"/>
    </location>
</feature>
<keyword evidence="4" id="KW-1015">Disulfide bond</keyword>
<sequence>MRRRNSVWLIVLTVLAIPLPAATIEHFSVSVPSGPVSVWLGDSVTLPCSVTPHMDVRPMEVRWYLSSKHHNPILLYKDHQIQPSSKNQQYQGRVSLLGLESGVGGLEVGNASLILTDVTALDSGKYECYVGSDQWYETGLISLQVKNVGSIPVLSVYPSNKEEQVNVSCMSQNWSPQPRVTWRDDKGTELKNQKSSYTTDSHGLVTLGQDGWQHLSLFCSFSLLAIAVLSVLFIKSRRKGPKEPERNDTELEKSSSVPITGSNTEVKEKDKHPSSSAETKALLVKDKRNKTSKKVNNTLKRMEGGKKICSEHLPGQKHGSPESERFRCKECDLHIRVQGSHRILKAVLTSPMCPG</sequence>
<feature type="domain" description="Ig-like" evidence="10">
    <location>
        <begin position="20"/>
        <end position="130"/>
    </location>
</feature>
<evidence type="ECO:0000259" key="10">
    <source>
        <dbReference type="PROSITE" id="PS50835"/>
    </source>
</evidence>
<dbReference type="PROSITE" id="PS50835">
    <property type="entry name" value="IG_LIKE"/>
    <property type="match status" value="2"/>
</dbReference>
<evidence type="ECO:0000256" key="8">
    <source>
        <dbReference type="SAM" id="Phobius"/>
    </source>
</evidence>
<name>A0A8T3CEP1_9TELE</name>
<dbReference type="PANTHER" id="PTHR24100">
    <property type="entry name" value="BUTYROPHILIN"/>
    <property type="match status" value="1"/>
</dbReference>
<feature type="signal peptide" evidence="9">
    <location>
        <begin position="1"/>
        <end position="23"/>
    </location>
</feature>
<dbReference type="Proteomes" id="UP000829720">
    <property type="component" value="Unassembled WGS sequence"/>
</dbReference>
<dbReference type="PANTHER" id="PTHR24100:SF149">
    <property type="entry name" value="BG-LIKE ANTIGEN 1-RELATED"/>
    <property type="match status" value="1"/>
</dbReference>
<dbReference type="GO" id="GO:1903037">
    <property type="term" value="P:regulation of leukocyte cell-cell adhesion"/>
    <property type="evidence" value="ECO:0007669"/>
    <property type="project" value="UniProtKB-ARBA"/>
</dbReference>
<gene>
    <name evidence="11" type="ORF">AGOR_G00249360</name>
</gene>
<organism evidence="11 12">
    <name type="scientific">Albula goreensis</name>
    <dbReference type="NCBI Taxonomy" id="1534307"/>
    <lineage>
        <taxon>Eukaryota</taxon>
        <taxon>Metazoa</taxon>
        <taxon>Chordata</taxon>
        <taxon>Craniata</taxon>
        <taxon>Vertebrata</taxon>
        <taxon>Euteleostomi</taxon>
        <taxon>Actinopterygii</taxon>
        <taxon>Neopterygii</taxon>
        <taxon>Teleostei</taxon>
        <taxon>Albuliformes</taxon>
        <taxon>Albulidae</taxon>
        <taxon>Albula</taxon>
    </lineage>
</organism>
<dbReference type="GO" id="GO:0009897">
    <property type="term" value="C:external side of plasma membrane"/>
    <property type="evidence" value="ECO:0007669"/>
    <property type="project" value="TreeGrafter"/>
</dbReference>
<dbReference type="AlphaFoldDB" id="A0A8T3CEP1"/>
<dbReference type="Pfam" id="PF07686">
    <property type="entry name" value="V-set"/>
    <property type="match status" value="1"/>
</dbReference>
<accession>A0A8T3CEP1</accession>
<evidence type="ECO:0000256" key="5">
    <source>
        <dbReference type="ARBA" id="ARBA00023180"/>
    </source>
</evidence>
<dbReference type="GO" id="GO:0001817">
    <property type="term" value="P:regulation of cytokine production"/>
    <property type="evidence" value="ECO:0007669"/>
    <property type="project" value="TreeGrafter"/>
</dbReference>
<protein>
    <recommendedName>
        <fullName evidence="10">Ig-like domain-containing protein</fullName>
    </recommendedName>
</protein>
<keyword evidence="6" id="KW-0393">Immunoglobulin domain</keyword>
<feature type="domain" description="Ig-like" evidence="10">
    <location>
        <begin position="152"/>
        <end position="230"/>
    </location>
</feature>
<dbReference type="OrthoDB" id="10055806at2759"/>
<keyword evidence="8" id="KW-1133">Transmembrane helix</keyword>
<dbReference type="GO" id="GO:0050863">
    <property type="term" value="P:regulation of T cell activation"/>
    <property type="evidence" value="ECO:0007669"/>
    <property type="project" value="UniProtKB-ARBA"/>
</dbReference>
<feature type="region of interest" description="Disordered" evidence="7">
    <location>
        <begin position="237"/>
        <end position="281"/>
    </location>
</feature>
<keyword evidence="8" id="KW-0812">Transmembrane</keyword>
<feature type="compositionally biased region" description="Basic and acidic residues" evidence="7">
    <location>
        <begin position="241"/>
        <end position="253"/>
    </location>
</feature>
<evidence type="ECO:0000256" key="2">
    <source>
        <dbReference type="ARBA" id="ARBA00022729"/>
    </source>
</evidence>
<dbReference type="InterPro" id="IPR013783">
    <property type="entry name" value="Ig-like_fold"/>
</dbReference>
<keyword evidence="5" id="KW-0325">Glycoprotein</keyword>
<dbReference type="FunFam" id="2.60.40.10:FF:000142">
    <property type="entry name" value="V-set domain-containing T-cell activation inhibitor 1"/>
    <property type="match status" value="1"/>
</dbReference>
<evidence type="ECO:0000256" key="9">
    <source>
        <dbReference type="SAM" id="SignalP"/>
    </source>
</evidence>
<dbReference type="InterPro" id="IPR013106">
    <property type="entry name" value="Ig_V-set"/>
</dbReference>
<keyword evidence="3 8" id="KW-0472">Membrane</keyword>
<evidence type="ECO:0000256" key="7">
    <source>
        <dbReference type="SAM" id="MobiDB-lite"/>
    </source>
</evidence>
<dbReference type="SUPFAM" id="SSF48726">
    <property type="entry name" value="Immunoglobulin"/>
    <property type="match status" value="1"/>
</dbReference>
<evidence type="ECO:0000313" key="12">
    <source>
        <dbReference type="Proteomes" id="UP000829720"/>
    </source>
</evidence>
<feature type="chain" id="PRO_5035744723" description="Ig-like domain-containing protein" evidence="9">
    <location>
        <begin position="24"/>
        <end position="355"/>
    </location>
</feature>
<dbReference type="EMBL" id="JAERUA010000025">
    <property type="protein sequence ID" value="KAI1882310.1"/>
    <property type="molecule type" value="Genomic_DNA"/>
</dbReference>
<proteinExistence type="predicted"/>
<dbReference type="InterPro" id="IPR003599">
    <property type="entry name" value="Ig_sub"/>
</dbReference>
<keyword evidence="12" id="KW-1185">Reference proteome</keyword>
<evidence type="ECO:0000313" key="11">
    <source>
        <dbReference type="EMBL" id="KAI1882310.1"/>
    </source>
</evidence>
<evidence type="ECO:0000256" key="1">
    <source>
        <dbReference type="ARBA" id="ARBA00004370"/>
    </source>
</evidence>
<dbReference type="InterPro" id="IPR007110">
    <property type="entry name" value="Ig-like_dom"/>
</dbReference>
<dbReference type="Pfam" id="PF22705">
    <property type="entry name" value="C2-set_3"/>
    <property type="match status" value="1"/>
</dbReference>
<keyword evidence="2 9" id="KW-0732">Signal</keyword>